<evidence type="ECO:0000256" key="1">
    <source>
        <dbReference type="ARBA" id="ARBA00022679"/>
    </source>
</evidence>
<dbReference type="PANTHER" id="PTHR48045">
    <property type="entry name" value="UDP-GLYCOSYLTRANSFERASE 72B1"/>
    <property type="match status" value="1"/>
</dbReference>
<evidence type="ECO:0000313" key="2">
    <source>
        <dbReference type="EMBL" id="KAF5204843.1"/>
    </source>
</evidence>
<dbReference type="Gene3D" id="3.40.50.2000">
    <property type="entry name" value="Glycogen Phosphorylase B"/>
    <property type="match status" value="1"/>
</dbReference>
<protein>
    <submittedName>
        <fullName evidence="2">Udp-glycosyltransferase</fullName>
    </submittedName>
</protein>
<dbReference type="AlphaFoldDB" id="A0A7J6X629"/>
<dbReference type="InterPro" id="IPR002213">
    <property type="entry name" value="UDP_glucos_trans"/>
</dbReference>
<accession>A0A7J6X629</accession>
<dbReference type="PANTHER" id="PTHR48045:SF20">
    <property type="entry name" value="UDP-RHAMNOSE:RHAMNOSYLTRANSFERASE 1"/>
    <property type="match status" value="1"/>
</dbReference>
<dbReference type="SUPFAM" id="SSF53756">
    <property type="entry name" value="UDP-Glycosyltransferase/glycogen phosphorylase"/>
    <property type="match status" value="1"/>
</dbReference>
<dbReference type="GO" id="GO:0008194">
    <property type="term" value="F:UDP-glycosyltransferase activity"/>
    <property type="evidence" value="ECO:0007669"/>
    <property type="project" value="InterPro"/>
</dbReference>
<proteinExistence type="predicted"/>
<keyword evidence="3" id="KW-1185">Reference proteome</keyword>
<name>A0A7J6X629_THATH</name>
<organism evidence="2 3">
    <name type="scientific">Thalictrum thalictroides</name>
    <name type="common">Rue-anemone</name>
    <name type="synonym">Anemone thalictroides</name>
    <dbReference type="NCBI Taxonomy" id="46969"/>
    <lineage>
        <taxon>Eukaryota</taxon>
        <taxon>Viridiplantae</taxon>
        <taxon>Streptophyta</taxon>
        <taxon>Embryophyta</taxon>
        <taxon>Tracheophyta</taxon>
        <taxon>Spermatophyta</taxon>
        <taxon>Magnoliopsida</taxon>
        <taxon>Ranunculales</taxon>
        <taxon>Ranunculaceae</taxon>
        <taxon>Thalictroideae</taxon>
        <taxon>Thalictrum</taxon>
    </lineage>
</organism>
<feature type="non-terminal residue" evidence="2">
    <location>
        <position position="1"/>
    </location>
</feature>
<keyword evidence="1 2" id="KW-0808">Transferase</keyword>
<dbReference type="EMBL" id="JABWDY010004891">
    <property type="protein sequence ID" value="KAF5204843.1"/>
    <property type="molecule type" value="Genomic_DNA"/>
</dbReference>
<gene>
    <name evidence="2" type="ORF">FRX31_005570</name>
</gene>
<comment type="caution">
    <text evidence="2">The sequence shown here is derived from an EMBL/GenBank/DDBJ whole genome shotgun (WGS) entry which is preliminary data.</text>
</comment>
<dbReference type="OrthoDB" id="5835829at2759"/>
<reference evidence="2 3" key="1">
    <citation type="submission" date="2020-06" db="EMBL/GenBank/DDBJ databases">
        <title>Transcriptomic and genomic resources for Thalictrum thalictroides and T. hernandezii: Facilitating candidate gene discovery in an emerging model plant lineage.</title>
        <authorList>
            <person name="Arias T."/>
            <person name="Riano-Pachon D.M."/>
            <person name="Di Stilio V.S."/>
        </authorList>
    </citation>
    <scope>NUCLEOTIDE SEQUENCE [LARGE SCALE GENOMIC DNA]</scope>
    <source>
        <strain evidence="3">cv. WT478/WT964</strain>
        <tissue evidence="2">Leaves</tissue>
    </source>
</reference>
<dbReference type="Proteomes" id="UP000554482">
    <property type="component" value="Unassembled WGS sequence"/>
</dbReference>
<evidence type="ECO:0000313" key="3">
    <source>
        <dbReference type="Proteomes" id="UP000554482"/>
    </source>
</evidence>
<sequence length="129" mass="14524">GWAPQVRILAHPSIGGFLTHCGWNSIIESLGLGGALILLPLLAEQGLNARMLEERKIGMEIPRDERDGAFTRDSVAKSLRMVIVDEDGEPFRSNAREMRGLFGDKNLHDQYIDKFVGYLHDYQMPMNKV</sequence>
<dbReference type="Pfam" id="PF00201">
    <property type="entry name" value="UDPGT"/>
    <property type="match status" value="1"/>
</dbReference>